<evidence type="ECO:0000256" key="2">
    <source>
        <dbReference type="ARBA" id="ARBA00022723"/>
    </source>
</evidence>
<gene>
    <name evidence="5" type="ORF">AfA5A2.005</name>
</gene>
<keyword evidence="2" id="KW-0479">Metal-binding</keyword>
<dbReference type="GO" id="GO:0005737">
    <property type="term" value="C:cytoplasm"/>
    <property type="evidence" value="ECO:0007669"/>
    <property type="project" value="TreeGrafter"/>
</dbReference>
<dbReference type="InterPro" id="IPR040442">
    <property type="entry name" value="Pyrv_kinase-like_dom_sf"/>
</dbReference>
<reference evidence="5" key="1">
    <citation type="journal article" date="2004" name="Fungal Genet. Biol.">
        <title>Insight into the genome of Aspergillus fumigatus: analysis of a 922 kb region encompassing the nitrate assimilation gene cluster.</title>
        <authorList>
            <person name="Pain A."/>
            <person name="Woodward J."/>
            <person name="Quail M.A."/>
            <person name="Anderson M.J."/>
            <person name="Clark R."/>
            <person name="Collins M."/>
            <person name="Fosker N."/>
            <person name="Fraser A."/>
            <person name="Harris D."/>
            <person name="Larke N."/>
            <person name="Murphy L."/>
            <person name="Humphray S."/>
            <person name="O'Neil S."/>
            <person name="Pertea M."/>
            <person name="Price C."/>
            <person name="Rabbinowitsch E."/>
            <person name="Rajandream M-A."/>
            <person name="Salzberg S."/>
            <person name="Saunders D."/>
            <person name="Seegar K."/>
            <person name="Sharp S."/>
            <person name="Warren T."/>
            <person name="Denning D.W."/>
            <person name="Barrell B."/>
            <person name="Hall N."/>
        </authorList>
    </citation>
    <scope>NUCLEOTIDE SEQUENCE</scope>
</reference>
<protein>
    <submittedName>
        <fullName evidence="5">2,4-dihydroxyhept-2-ene-1,7-dioic acid aldolase</fullName>
        <ecNumber evidence="5">4.1.2.-</ecNumber>
    </submittedName>
</protein>
<dbReference type="InterPro" id="IPR015813">
    <property type="entry name" value="Pyrv/PenolPyrv_kinase-like_dom"/>
</dbReference>
<dbReference type="GO" id="GO:0046872">
    <property type="term" value="F:metal ion binding"/>
    <property type="evidence" value="ECO:0007669"/>
    <property type="project" value="UniProtKB-KW"/>
</dbReference>
<dbReference type="InterPro" id="IPR050251">
    <property type="entry name" value="HpcH-HpaI_aldolase"/>
</dbReference>
<dbReference type="Gene3D" id="3.20.20.60">
    <property type="entry name" value="Phosphoenolpyruvate-binding domains"/>
    <property type="match status" value="1"/>
</dbReference>
<evidence type="ECO:0000313" key="5">
    <source>
        <dbReference type="EMBL" id="CAE47878.1"/>
    </source>
</evidence>
<evidence type="ECO:0000259" key="4">
    <source>
        <dbReference type="Pfam" id="PF03328"/>
    </source>
</evidence>
<sequence length="290" mass="30976">MQAMQAANRLQRALRTERGLSFGAWQMLPGANHARTEYCWLRITVMAMADGGFAADWQMHEAVAAIAATGVSPIVRIAANEGWMVKRALDAGAHGIVVPLLYTADDARRLVESAKFPPVGRRGFGSPFAMGSIGGVSGLEYLQGANDALLTIVQIETKEALENVEEIAKVPGIDVLFVGPWDLGNNIGRPVTGAFHEDLEAAIERIRKAAVDNGKRAGIYCVGGAAAKKYADRGFHMISVVADAVALPTFLADALETAKELILEGSLNMENRNVKFVDVLPGLVLGSHNV</sequence>
<dbReference type="AlphaFoldDB" id="Q6MYY1"/>
<comment type="similarity">
    <text evidence="1">Belongs to the HpcH/HpaI aldolase family.</text>
</comment>
<dbReference type="GO" id="GO:0016832">
    <property type="term" value="F:aldehyde-lyase activity"/>
    <property type="evidence" value="ECO:0007669"/>
    <property type="project" value="TreeGrafter"/>
</dbReference>
<feature type="domain" description="HpcH/HpaI aldolase/citrate lyase" evidence="4">
    <location>
        <begin position="58"/>
        <end position="241"/>
    </location>
</feature>
<keyword evidence="3 5" id="KW-0456">Lyase</keyword>
<evidence type="ECO:0000256" key="3">
    <source>
        <dbReference type="ARBA" id="ARBA00023239"/>
    </source>
</evidence>
<organism evidence="5">
    <name type="scientific">Aspergillus fumigatus</name>
    <name type="common">Neosartorya fumigata</name>
    <dbReference type="NCBI Taxonomy" id="746128"/>
    <lineage>
        <taxon>Eukaryota</taxon>
        <taxon>Fungi</taxon>
        <taxon>Dikarya</taxon>
        <taxon>Ascomycota</taxon>
        <taxon>Pezizomycotina</taxon>
        <taxon>Eurotiomycetes</taxon>
        <taxon>Eurotiomycetidae</taxon>
        <taxon>Eurotiales</taxon>
        <taxon>Aspergillaceae</taxon>
        <taxon>Aspergillus</taxon>
        <taxon>Aspergillus subgen. Fumigati</taxon>
    </lineage>
</organism>
<dbReference type="InterPro" id="IPR005000">
    <property type="entry name" value="Aldolase/citrate-lyase_domain"/>
</dbReference>
<dbReference type="PANTHER" id="PTHR30502:SF0">
    <property type="entry name" value="PHOSPHOENOLPYRUVATE CARBOXYLASE FAMILY PROTEIN"/>
    <property type="match status" value="1"/>
</dbReference>
<dbReference type="PANTHER" id="PTHR30502">
    <property type="entry name" value="2-KETO-3-DEOXY-L-RHAMNONATE ALDOLASE"/>
    <property type="match status" value="1"/>
</dbReference>
<dbReference type="Pfam" id="PF03328">
    <property type="entry name" value="HpcH_HpaI"/>
    <property type="match status" value="1"/>
</dbReference>
<name>Q6MYY1_ASPFM</name>
<evidence type="ECO:0000256" key="1">
    <source>
        <dbReference type="ARBA" id="ARBA00005568"/>
    </source>
</evidence>
<accession>Q6MYY1</accession>
<dbReference type="SUPFAM" id="SSF51621">
    <property type="entry name" value="Phosphoenolpyruvate/pyruvate domain"/>
    <property type="match status" value="1"/>
</dbReference>
<proteinExistence type="inferred from homology"/>
<dbReference type="EC" id="4.1.2.-" evidence="5"/>
<dbReference type="EMBL" id="BX649605">
    <property type="protein sequence ID" value="CAE47878.1"/>
    <property type="molecule type" value="Genomic_DNA"/>
</dbReference>